<feature type="domain" description="Zinc knuckle CX2CX4HX4C" evidence="3">
    <location>
        <begin position="146"/>
        <end position="192"/>
    </location>
</feature>
<dbReference type="EMBL" id="CM010631">
    <property type="protein sequence ID" value="RID66105.1"/>
    <property type="molecule type" value="Genomic_DNA"/>
</dbReference>
<dbReference type="AlphaFoldDB" id="A0A397ZL66"/>
<organism evidence="4 5">
    <name type="scientific">Brassica campestris</name>
    <name type="common">Field mustard</name>
    <dbReference type="NCBI Taxonomy" id="3711"/>
    <lineage>
        <taxon>Eukaryota</taxon>
        <taxon>Viridiplantae</taxon>
        <taxon>Streptophyta</taxon>
        <taxon>Embryophyta</taxon>
        <taxon>Tracheophyta</taxon>
        <taxon>Spermatophyta</taxon>
        <taxon>Magnoliopsida</taxon>
        <taxon>eudicotyledons</taxon>
        <taxon>Gunneridae</taxon>
        <taxon>Pentapetalae</taxon>
        <taxon>rosids</taxon>
        <taxon>malvids</taxon>
        <taxon>Brassicales</taxon>
        <taxon>Brassicaceae</taxon>
        <taxon>Brassiceae</taxon>
        <taxon>Brassica</taxon>
    </lineage>
</organism>
<feature type="region of interest" description="Disordered" evidence="1">
    <location>
        <begin position="280"/>
        <end position="346"/>
    </location>
</feature>
<dbReference type="InterPro" id="IPR025558">
    <property type="entry name" value="DUF4283"/>
</dbReference>
<evidence type="ECO:0000313" key="5">
    <source>
        <dbReference type="Proteomes" id="UP000264353"/>
    </source>
</evidence>
<proteinExistence type="predicted"/>
<accession>A0A397ZL66</accession>
<feature type="compositionally biased region" description="Basic and acidic residues" evidence="1">
    <location>
        <begin position="290"/>
        <end position="304"/>
    </location>
</feature>
<name>A0A397ZL66_BRACM</name>
<dbReference type="Proteomes" id="UP000264353">
    <property type="component" value="Chromosome A4"/>
</dbReference>
<evidence type="ECO:0000313" key="4">
    <source>
        <dbReference type="EMBL" id="RID66105.1"/>
    </source>
</evidence>
<dbReference type="InterPro" id="IPR040256">
    <property type="entry name" value="At4g02000-like"/>
</dbReference>
<evidence type="ECO:0000259" key="3">
    <source>
        <dbReference type="Pfam" id="PF14392"/>
    </source>
</evidence>
<dbReference type="PANTHER" id="PTHR31286">
    <property type="entry name" value="GLYCINE-RICH CELL WALL STRUCTURAL PROTEIN 1.8-LIKE"/>
    <property type="match status" value="1"/>
</dbReference>
<gene>
    <name evidence="4" type="ORF">BRARA_D01271</name>
</gene>
<protein>
    <recommendedName>
        <fullName evidence="6">DUF4283 domain-containing protein</fullName>
    </recommendedName>
</protein>
<feature type="domain" description="DUF4283" evidence="2">
    <location>
        <begin position="32"/>
        <end position="93"/>
    </location>
</feature>
<dbReference type="InterPro" id="IPR025836">
    <property type="entry name" value="Zn_knuckle_CX2CX4HX4C"/>
</dbReference>
<dbReference type="Pfam" id="PF14111">
    <property type="entry name" value="DUF4283"/>
    <property type="match status" value="1"/>
</dbReference>
<evidence type="ECO:0000256" key="1">
    <source>
        <dbReference type="SAM" id="MobiDB-lite"/>
    </source>
</evidence>
<evidence type="ECO:0000259" key="2">
    <source>
        <dbReference type="Pfam" id="PF14111"/>
    </source>
</evidence>
<dbReference type="PANTHER" id="PTHR31286:SF162">
    <property type="entry name" value="DUF4283 DOMAIN-CONTAINING PROTEIN-RELATED"/>
    <property type="match status" value="1"/>
</dbReference>
<dbReference type="Pfam" id="PF14392">
    <property type="entry name" value="zf-CCHC_4"/>
    <property type="match status" value="1"/>
</dbReference>
<sequence length="346" mass="39525">MAEGLRRSIQDINLGCDDAPFVLPREVTRQAEEENRFTIIGRPVMPRRQNLQAIVASMPRTWGLEGIVRSRIIEGRRFQFVFPSEEAMETLLNFIPFWIQIRGIPYQFMNREVIVHIAREMGQYIQMEYNEELGGRLEFVRVRLNWNVTHPLKFQRNFQFIPGENTLLKFQYERLRGFCEACGMLSHDTGACIINNGGHGPDGGPDDGIIIEEIQEEEVQPDEDQEDDPVQAEHERNADEFLTENEDEALWRGVYRESQFSEGRRGSVEPDNGQGVSIHVSQKRKAWMQEAHENVAKFSTRETGETSGSNAGKIQRGQRESETEEGNEATQAVQRGAVGPEPPLPP</sequence>
<evidence type="ECO:0008006" key="6">
    <source>
        <dbReference type="Google" id="ProtNLM"/>
    </source>
</evidence>
<reference evidence="4 5" key="1">
    <citation type="submission" date="2018-06" db="EMBL/GenBank/DDBJ databases">
        <title>WGS assembly of Brassica rapa FPsc.</title>
        <authorList>
            <person name="Bowman J."/>
            <person name="Kohchi T."/>
            <person name="Yamato K."/>
            <person name="Jenkins J."/>
            <person name="Shu S."/>
            <person name="Ishizaki K."/>
            <person name="Yamaoka S."/>
            <person name="Nishihama R."/>
            <person name="Nakamura Y."/>
            <person name="Berger F."/>
            <person name="Adam C."/>
            <person name="Aki S."/>
            <person name="Althoff F."/>
            <person name="Araki T."/>
            <person name="Arteaga-Vazquez M."/>
            <person name="Balasubrmanian S."/>
            <person name="Bauer D."/>
            <person name="Boehm C."/>
            <person name="Briginshaw L."/>
            <person name="Caballero-Perez J."/>
            <person name="Catarino B."/>
            <person name="Chen F."/>
            <person name="Chiyoda S."/>
            <person name="Chovatia M."/>
            <person name="Davies K."/>
            <person name="Delmans M."/>
            <person name="Demura T."/>
            <person name="Dierschke T."/>
            <person name="Dolan L."/>
            <person name="Dorantes-Acosta A."/>
            <person name="Eklund D."/>
            <person name="Florent S."/>
            <person name="Flores-Sandoval E."/>
            <person name="Fujiyama A."/>
            <person name="Fukuzawa H."/>
            <person name="Galik B."/>
            <person name="Grimanelli D."/>
            <person name="Grimwood J."/>
            <person name="Grossniklaus U."/>
            <person name="Hamada T."/>
            <person name="Haseloff J."/>
            <person name="Hetherington A."/>
            <person name="Higo A."/>
            <person name="Hirakawa Y."/>
            <person name="Hundley H."/>
            <person name="Ikeda Y."/>
            <person name="Inoue K."/>
            <person name="Inoue S."/>
            <person name="Ishida S."/>
            <person name="Jia Q."/>
            <person name="Kakita M."/>
            <person name="Kanazawa T."/>
            <person name="Kawai Y."/>
            <person name="Kawashima T."/>
            <person name="Kennedy M."/>
            <person name="Kinose K."/>
            <person name="Kinoshita T."/>
            <person name="Kohara Y."/>
            <person name="Koide E."/>
            <person name="Komatsu K."/>
            <person name="Kopischke S."/>
            <person name="Kubo M."/>
            <person name="Kyozuka J."/>
            <person name="Lagercrantz U."/>
            <person name="Lin S."/>
            <person name="Lindquist E."/>
            <person name="Lipzen A."/>
            <person name="Lu C."/>
            <person name="Luna E."/>
            <person name="Martienssen R."/>
            <person name="Minamino N."/>
            <person name="Mizutani M."/>
            <person name="Mizutani M."/>
            <person name="Mochizuki N."/>
            <person name="Monte I."/>
            <person name="Mosher R."/>
            <person name="Nagasaki H."/>
            <person name="Nakagami H."/>
            <person name="Naramoto S."/>
            <person name="Nishitani K."/>
            <person name="Ohtani M."/>
            <person name="Okamoto T."/>
            <person name="Okumura M."/>
            <person name="Phillips J."/>
            <person name="Pollak B."/>
            <person name="Reinders A."/>
            <person name="Roevekamp M."/>
            <person name="Sano R."/>
            <person name="Sawa S."/>
            <person name="Schmid M."/>
            <person name="Shirakawa M."/>
            <person name="Solano R."/>
            <person name="Spunde A."/>
            <person name="Suetsugu N."/>
            <person name="Sugano S."/>
            <person name="Sugiyama A."/>
            <person name="Sun R."/>
            <person name="Suzuki Y."/>
            <person name="Takenaka M."/>
            <person name="Takezawa D."/>
            <person name="Tomogane H."/>
            <person name="Tsuzuki M."/>
            <person name="Ueda T."/>
            <person name="Umeda M."/>
            <person name="Ward J."/>
            <person name="Watanabe Y."/>
            <person name="Yazaki K."/>
            <person name="Yokoyama R."/>
            <person name="Yoshitake Y."/>
            <person name="Yotsui I."/>
            <person name="Zachgo S."/>
            <person name="Schmutz J."/>
        </authorList>
    </citation>
    <scope>NUCLEOTIDE SEQUENCE [LARGE SCALE GENOMIC DNA]</scope>
    <source>
        <strain evidence="5">cv. B-3</strain>
    </source>
</reference>